<dbReference type="PANTHER" id="PTHR36768">
    <property type="entry name" value="ATP-DEPENDENT HELICASE/DEOXYRIBONUCLEASE SUBUNIT B"/>
    <property type="match status" value="1"/>
</dbReference>
<feature type="transmembrane region" description="Helical" evidence="2">
    <location>
        <begin position="144"/>
        <end position="164"/>
    </location>
</feature>
<organism evidence="3">
    <name type="scientific">Polytomella parva</name>
    <dbReference type="NCBI Taxonomy" id="51329"/>
    <lineage>
        <taxon>Eukaryota</taxon>
        <taxon>Viridiplantae</taxon>
        <taxon>Chlorophyta</taxon>
        <taxon>core chlorophytes</taxon>
        <taxon>Chlorophyceae</taxon>
        <taxon>CS clade</taxon>
        <taxon>Chlamydomonadales</taxon>
        <taxon>Chlamydomonadaceae</taxon>
        <taxon>Polytomella</taxon>
    </lineage>
</organism>
<sequence>MRNCPRFGLDRLVSLPLPKPVVPFLADVDSYKIQFALDDGSLLTSWVQVLGRGAPEAPLVILRIRYGGGGVIIGVSAEVVEAPDSVVASHVHWIQDLHNRPSGSTSKGNASSFGSIIGPKLPDKIWPKHVLVQYVFERHRKTDLGQSVAVLMVIGLFALAAAVINASRDLGPRLAAFLLNPMAGPIGGGGRGDAAGNSGNIWESYDGVYGKTENRGMYGAEINAPFHISPPVFMERPSRGSMGNEGGFGTKRE</sequence>
<protein>
    <submittedName>
        <fullName evidence="3">Uncharacterized protein</fullName>
    </submittedName>
</protein>
<name>A0A7S0VAG3_9CHLO</name>
<reference evidence="3" key="1">
    <citation type="submission" date="2021-01" db="EMBL/GenBank/DDBJ databases">
        <authorList>
            <person name="Corre E."/>
            <person name="Pelletier E."/>
            <person name="Niang G."/>
            <person name="Scheremetjew M."/>
            <person name="Finn R."/>
            <person name="Kale V."/>
            <person name="Holt S."/>
            <person name="Cochrane G."/>
            <person name="Meng A."/>
            <person name="Brown T."/>
            <person name="Cohen L."/>
        </authorList>
    </citation>
    <scope>NUCLEOTIDE SEQUENCE</scope>
    <source>
        <strain evidence="3">SAG 63-3</strain>
    </source>
</reference>
<dbReference type="PANTHER" id="PTHR36768:SF1">
    <property type="entry name" value="ATP-DEPENDENT HELICASE_DEOXYRIBONUCLEASE SUBUNIT B"/>
    <property type="match status" value="1"/>
</dbReference>
<dbReference type="AlphaFoldDB" id="A0A7S0VAG3"/>
<gene>
    <name evidence="3" type="ORF">PPAR00522_LOCUS13333</name>
</gene>
<evidence type="ECO:0000256" key="1">
    <source>
        <dbReference type="SAM" id="MobiDB-lite"/>
    </source>
</evidence>
<keyword evidence="2" id="KW-0472">Membrane</keyword>
<keyword evidence="2" id="KW-1133">Transmembrane helix</keyword>
<dbReference type="EMBL" id="HBFM01020478">
    <property type="protein sequence ID" value="CAD8777880.1"/>
    <property type="molecule type" value="Transcribed_RNA"/>
</dbReference>
<accession>A0A7S0VAG3</accession>
<feature type="region of interest" description="Disordered" evidence="1">
    <location>
        <begin position="234"/>
        <end position="253"/>
    </location>
</feature>
<evidence type="ECO:0000256" key="2">
    <source>
        <dbReference type="SAM" id="Phobius"/>
    </source>
</evidence>
<evidence type="ECO:0000313" key="3">
    <source>
        <dbReference type="EMBL" id="CAD8777880.1"/>
    </source>
</evidence>
<feature type="compositionally biased region" description="Gly residues" evidence="1">
    <location>
        <begin position="243"/>
        <end position="253"/>
    </location>
</feature>
<proteinExistence type="predicted"/>
<keyword evidence="2" id="KW-0812">Transmembrane</keyword>